<protein>
    <submittedName>
        <fullName evidence="3">Istb ATP binding domain-containing protein</fullName>
    </submittedName>
</protein>
<dbReference type="EMBL" id="JQ970524">
    <property type="protein sequence ID" value="AFK79162.1"/>
    <property type="molecule type" value="Genomic_DNA"/>
</dbReference>
<dbReference type="PANTHER" id="PTHR30050:SF4">
    <property type="entry name" value="ATP-BINDING PROTEIN RV3427C IN INSERTION SEQUENCE-RELATED"/>
    <property type="match status" value="1"/>
</dbReference>
<dbReference type="PANTHER" id="PTHR30050">
    <property type="entry name" value="CHROMOSOMAL REPLICATION INITIATOR PROTEIN DNAA"/>
    <property type="match status" value="1"/>
</dbReference>
<feature type="region of interest" description="Disordered" evidence="1">
    <location>
        <begin position="232"/>
        <end position="255"/>
    </location>
</feature>
<dbReference type="SUPFAM" id="SSF52540">
    <property type="entry name" value="P-loop containing nucleoside triphosphate hydrolases"/>
    <property type="match status" value="1"/>
</dbReference>
<evidence type="ECO:0000256" key="1">
    <source>
        <dbReference type="SAM" id="MobiDB-lite"/>
    </source>
</evidence>
<accession>I3VIF6</accession>
<dbReference type="InterPro" id="IPR002611">
    <property type="entry name" value="IstB_ATP-bd"/>
</dbReference>
<evidence type="ECO:0000259" key="2">
    <source>
        <dbReference type="Pfam" id="PF01695"/>
    </source>
</evidence>
<proteinExistence type="predicted"/>
<sequence>MAANDLPIAPAVCPICDGAQWVRHNVPVGDPMFGRATPCECLQAERARTNIRSLEHLSALDAFRNRTFENFDSKVQGVVDAYQIVREYARDPYGWLVLRGDVGCGKTHLAASIANHAVKQLIPVLFAVVPDLLDHLRATYAPTSPVQYDEMFEGVRSTQLLVLDDLGTESATPWAQEKLYQLVNYRYNYQMPTVFTTNRRVESLDERIRSRLGDQALCKIVEIAARDFRELKAGQRRPGTPGAAAGDPSIRTAKR</sequence>
<dbReference type="Pfam" id="PF01695">
    <property type="entry name" value="IstB_IS21"/>
    <property type="match status" value="1"/>
</dbReference>
<dbReference type="InterPro" id="IPR027417">
    <property type="entry name" value="P-loop_NTPase"/>
</dbReference>
<dbReference type="GO" id="GO:0005524">
    <property type="term" value="F:ATP binding"/>
    <property type="evidence" value="ECO:0007669"/>
    <property type="project" value="InterPro"/>
</dbReference>
<dbReference type="Gene3D" id="3.40.50.300">
    <property type="entry name" value="P-loop containing nucleotide triphosphate hydrolases"/>
    <property type="match status" value="1"/>
</dbReference>
<dbReference type="AlphaFoldDB" id="I3VIF6"/>
<dbReference type="CDD" id="cd00009">
    <property type="entry name" value="AAA"/>
    <property type="match status" value="1"/>
</dbReference>
<feature type="domain" description="IstB-like ATP-binding" evidence="2">
    <location>
        <begin position="42"/>
        <end position="217"/>
    </location>
</feature>
<evidence type="ECO:0000313" key="3">
    <source>
        <dbReference type="EMBL" id="AFK79162.1"/>
    </source>
</evidence>
<name>I3VIF6_9BACT</name>
<dbReference type="GO" id="GO:0006260">
    <property type="term" value="P:DNA replication"/>
    <property type="evidence" value="ECO:0007669"/>
    <property type="project" value="TreeGrafter"/>
</dbReference>
<organism evidence="3">
    <name type="scientific">uncultured bacterium F25-01</name>
    <dbReference type="NCBI Taxonomy" id="1191433"/>
    <lineage>
        <taxon>Bacteria</taxon>
        <taxon>environmental samples</taxon>
    </lineage>
</organism>
<reference evidence="3" key="1">
    <citation type="submission" date="2012-04" db="EMBL/GenBank/DDBJ databases">
        <title>Characterization of mineral phosphate solubilization trait from soil metagenome.</title>
        <authorList>
            <person name="Chhabra S."/>
            <person name="Brazil D."/>
            <person name="Morrissey J."/>
            <person name="Burke J."/>
            <person name="O'Gara F."/>
            <person name="Dowling D."/>
        </authorList>
    </citation>
    <scope>NUCLEOTIDE SEQUENCE</scope>
</reference>